<comment type="similarity">
    <text evidence="2">Belongs to the OXR1 family.</text>
</comment>
<dbReference type="VEuPathDB" id="TrichDB:TVAGG3_0187850"/>
<dbReference type="PANTHER" id="PTHR23354:SF62">
    <property type="entry name" value="MUSTARD, ISOFORM V"/>
    <property type="match status" value="1"/>
</dbReference>
<dbReference type="CDD" id="cd00118">
    <property type="entry name" value="LysM"/>
    <property type="match status" value="1"/>
</dbReference>
<reference evidence="7" key="1">
    <citation type="submission" date="2006-10" db="EMBL/GenBank/DDBJ databases">
        <authorList>
            <person name="Amadeo P."/>
            <person name="Zhao Q."/>
            <person name="Wortman J."/>
            <person name="Fraser-Liggett C."/>
            <person name="Carlton J."/>
        </authorList>
    </citation>
    <scope>NUCLEOTIDE SEQUENCE</scope>
    <source>
        <strain evidence="7">G3</strain>
    </source>
</reference>
<evidence type="ECO:0000256" key="3">
    <source>
        <dbReference type="ARBA" id="ARBA00023128"/>
    </source>
</evidence>
<dbReference type="SMART" id="SM00584">
    <property type="entry name" value="TLDc"/>
    <property type="match status" value="1"/>
</dbReference>
<dbReference type="InParanoid" id="A2FS09"/>
<dbReference type="GO" id="GO:0005739">
    <property type="term" value="C:mitochondrion"/>
    <property type="evidence" value="ECO:0007669"/>
    <property type="project" value="UniProtKB-SubCell"/>
</dbReference>
<evidence type="ECO:0000259" key="5">
    <source>
        <dbReference type="PROSITE" id="PS51782"/>
    </source>
</evidence>
<name>A2FS09_TRIV3</name>
<dbReference type="Proteomes" id="UP000001542">
    <property type="component" value="Unassembled WGS sequence"/>
</dbReference>
<dbReference type="STRING" id="5722.A2FS09"/>
<dbReference type="OMA" id="EVWHISY"/>
<dbReference type="PROSITE" id="PS51782">
    <property type="entry name" value="LYSM"/>
    <property type="match status" value="1"/>
</dbReference>
<evidence type="ECO:0000256" key="1">
    <source>
        <dbReference type="ARBA" id="ARBA00004173"/>
    </source>
</evidence>
<dbReference type="RefSeq" id="XP_001305231.1">
    <property type="nucleotide sequence ID" value="XM_001305230.1"/>
</dbReference>
<dbReference type="EMBL" id="DS113974">
    <property type="protein sequence ID" value="EAX92301.1"/>
    <property type="molecule type" value="Genomic_DNA"/>
</dbReference>
<comment type="subcellular location">
    <subcellularLocation>
        <location evidence="1">Mitochondrion</location>
    </subcellularLocation>
</comment>
<reference evidence="7" key="2">
    <citation type="journal article" date="2007" name="Science">
        <title>Draft genome sequence of the sexually transmitted pathogen Trichomonas vaginalis.</title>
        <authorList>
            <person name="Carlton J.M."/>
            <person name="Hirt R.P."/>
            <person name="Silva J.C."/>
            <person name="Delcher A.L."/>
            <person name="Schatz M."/>
            <person name="Zhao Q."/>
            <person name="Wortman J.R."/>
            <person name="Bidwell S.L."/>
            <person name="Alsmark U.C.M."/>
            <person name="Besteiro S."/>
            <person name="Sicheritz-Ponten T."/>
            <person name="Noel C.J."/>
            <person name="Dacks J.B."/>
            <person name="Foster P.G."/>
            <person name="Simillion C."/>
            <person name="Van de Peer Y."/>
            <person name="Miranda-Saavedra D."/>
            <person name="Barton G.J."/>
            <person name="Westrop G.D."/>
            <person name="Mueller S."/>
            <person name="Dessi D."/>
            <person name="Fiori P.L."/>
            <person name="Ren Q."/>
            <person name="Paulsen I."/>
            <person name="Zhang H."/>
            <person name="Bastida-Corcuera F.D."/>
            <person name="Simoes-Barbosa A."/>
            <person name="Brown M.T."/>
            <person name="Hayes R.D."/>
            <person name="Mukherjee M."/>
            <person name="Okumura C.Y."/>
            <person name="Schneider R."/>
            <person name="Smith A.J."/>
            <person name="Vanacova S."/>
            <person name="Villalvazo M."/>
            <person name="Haas B.J."/>
            <person name="Pertea M."/>
            <person name="Feldblyum T.V."/>
            <person name="Utterback T.R."/>
            <person name="Shu C.L."/>
            <person name="Osoegawa K."/>
            <person name="de Jong P.J."/>
            <person name="Hrdy I."/>
            <person name="Horvathova L."/>
            <person name="Zubacova Z."/>
            <person name="Dolezal P."/>
            <person name="Malik S.B."/>
            <person name="Logsdon J.M. Jr."/>
            <person name="Henze K."/>
            <person name="Gupta A."/>
            <person name="Wang C.C."/>
            <person name="Dunne R.L."/>
            <person name="Upcroft J.A."/>
            <person name="Upcroft P."/>
            <person name="White O."/>
            <person name="Salzberg S.L."/>
            <person name="Tang P."/>
            <person name="Chiu C.-H."/>
            <person name="Lee Y.-S."/>
            <person name="Embley T.M."/>
            <person name="Coombs G.H."/>
            <person name="Mottram J.C."/>
            <person name="Tachezy J."/>
            <person name="Fraser-Liggett C.M."/>
            <person name="Johnson P.J."/>
        </authorList>
    </citation>
    <scope>NUCLEOTIDE SEQUENCE [LARGE SCALE GENOMIC DNA]</scope>
    <source>
        <strain evidence="7">G3</strain>
    </source>
</reference>
<dbReference type="Pfam" id="PF07534">
    <property type="entry name" value="TLD"/>
    <property type="match status" value="1"/>
</dbReference>
<dbReference type="InterPro" id="IPR036779">
    <property type="entry name" value="LysM_dom_sf"/>
</dbReference>
<sequence>MSEQTDTEHYIVQENESLSSIATKLDITLLNIKTLNPNVKVAIPGMILNVKPIKELPHLHPIDSQIFSRAPPIDGDLYLDETQIRFQPRGKREKPILIDLIGYVDATITPHPCDFYDDVDEVLPDDFLALLHVNYLSIPSDPTSMEIIEFAGLHEELRDFKTVLQQRSTAIQVKSHYTRPLMSTYIKPVEETKRRVSDFCLEFEGLPDPSKIMTPTEMGQLNNSLPKRLRKLEWHLVYRLSDDGSSYNEFMTKTRGLDQCVLVMKTDGDSIIGCYSSAGFDPKKAYAANGETYVFSFFPSFVAYRWSKTVNYFVNVDKTNLSIGGGGSAAIWLDDRMLHGFSEKCDAFNNPPLASDVDIKCMNLEVWHISYK</sequence>
<keyword evidence="3" id="KW-0496">Mitochondrion</keyword>
<dbReference type="VEuPathDB" id="TrichDB:TVAG_337210"/>
<dbReference type="InterPro" id="IPR018392">
    <property type="entry name" value="LysM"/>
</dbReference>
<protein>
    <recommendedName>
        <fullName evidence="4">Oxidation resistance protein 1</fullName>
    </recommendedName>
</protein>
<dbReference type="AlphaFoldDB" id="A2FS09"/>
<evidence type="ECO:0000313" key="7">
    <source>
        <dbReference type="EMBL" id="EAX92301.1"/>
    </source>
</evidence>
<evidence type="ECO:0000256" key="2">
    <source>
        <dbReference type="ARBA" id="ARBA00009540"/>
    </source>
</evidence>
<dbReference type="InterPro" id="IPR006571">
    <property type="entry name" value="TLDc_dom"/>
</dbReference>
<accession>A2FS09</accession>
<feature type="domain" description="LysM" evidence="5">
    <location>
        <begin position="8"/>
        <end position="55"/>
    </location>
</feature>
<dbReference type="OrthoDB" id="10065050at2759"/>
<dbReference type="SUPFAM" id="SSF54106">
    <property type="entry name" value="LysM domain"/>
    <property type="match status" value="1"/>
</dbReference>
<dbReference type="KEGG" id="tva:4750012"/>
<dbReference type="PROSITE" id="PS51886">
    <property type="entry name" value="TLDC"/>
    <property type="match status" value="1"/>
</dbReference>
<keyword evidence="8" id="KW-1185">Reference proteome</keyword>
<gene>
    <name evidence="7" type="ORF">TVAG_337210</name>
</gene>
<organism evidence="7 8">
    <name type="scientific">Trichomonas vaginalis (strain ATCC PRA-98 / G3)</name>
    <dbReference type="NCBI Taxonomy" id="412133"/>
    <lineage>
        <taxon>Eukaryota</taxon>
        <taxon>Metamonada</taxon>
        <taxon>Parabasalia</taxon>
        <taxon>Trichomonadida</taxon>
        <taxon>Trichomonadidae</taxon>
        <taxon>Trichomonas</taxon>
    </lineage>
</organism>
<dbReference type="eggNOG" id="KOG2372">
    <property type="taxonomic scope" value="Eukaryota"/>
</dbReference>
<proteinExistence type="inferred from homology"/>
<evidence type="ECO:0000256" key="4">
    <source>
        <dbReference type="ARBA" id="ARBA00040604"/>
    </source>
</evidence>
<evidence type="ECO:0000313" key="8">
    <source>
        <dbReference type="Proteomes" id="UP000001542"/>
    </source>
</evidence>
<dbReference type="PANTHER" id="PTHR23354">
    <property type="entry name" value="NUCLEOLAR PROTEIN 7/ESTROGEN RECEPTOR COACTIVATOR-RELATED"/>
    <property type="match status" value="1"/>
</dbReference>
<dbReference type="Gene3D" id="3.10.350.10">
    <property type="entry name" value="LysM domain"/>
    <property type="match status" value="1"/>
</dbReference>
<dbReference type="SMR" id="A2FS09"/>
<dbReference type="Pfam" id="PF01476">
    <property type="entry name" value="LysM"/>
    <property type="match status" value="1"/>
</dbReference>
<evidence type="ECO:0000259" key="6">
    <source>
        <dbReference type="PROSITE" id="PS51886"/>
    </source>
</evidence>
<feature type="domain" description="TLDc" evidence="6">
    <location>
        <begin position="211"/>
        <end position="370"/>
    </location>
</feature>